<evidence type="ECO:0000313" key="1">
    <source>
        <dbReference type="EMBL" id="MFK3866420.1"/>
    </source>
</evidence>
<keyword evidence="2" id="KW-1185">Reference proteome</keyword>
<gene>
    <name evidence="1" type="ORF">ACI2JU_21475</name>
</gene>
<reference evidence="1 2" key="1">
    <citation type="submission" date="2024-11" db="EMBL/GenBank/DDBJ databases">
        <title>The Natural Products Discovery Center: Release of the First 8490 Sequenced Strains for Exploring Actinobacteria Biosynthetic Diversity.</title>
        <authorList>
            <person name="Kalkreuter E."/>
            <person name="Kautsar S.A."/>
            <person name="Yang D."/>
            <person name="Bader C.D."/>
            <person name="Teijaro C.N."/>
            <person name="Fluegel L."/>
            <person name="Davis C.M."/>
            <person name="Simpson J.R."/>
            <person name="Lauterbach L."/>
            <person name="Steele A.D."/>
            <person name="Gui C."/>
            <person name="Meng S."/>
            <person name="Li G."/>
            <person name="Viehrig K."/>
            <person name="Ye F."/>
            <person name="Su P."/>
            <person name="Kiefer A.F."/>
            <person name="Nichols A."/>
            <person name="Cepeda A.J."/>
            <person name="Yan W."/>
            <person name="Fan B."/>
            <person name="Jiang Y."/>
            <person name="Adhikari A."/>
            <person name="Zheng C.-J."/>
            <person name="Schuster L."/>
            <person name="Cowan T.M."/>
            <person name="Smanski M.J."/>
            <person name="Chevrette M.G."/>
            <person name="De Carvalho L.P.S."/>
            <person name="Shen B."/>
        </authorList>
    </citation>
    <scope>NUCLEOTIDE SEQUENCE [LARGE SCALE GENOMIC DNA]</scope>
    <source>
        <strain evidence="1 2">NPDC078403</strain>
    </source>
</reference>
<name>A0ABW8L6I9_9GAMM</name>
<accession>A0ABW8L6I9</accession>
<dbReference type="Pfam" id="PF14112">
    <property type="entry name" value="DUF4284"/>
    <property type="match status" value="1"/>
</dbReference>
<evidence type="ECO:0000313" key="2">
    <source>
        <dbReference type="Proteomes" id="UP001620262"/>
    </source>
</evidence>
<protein>
    <submittedName>
        <fullName evidence="1">Immunity 22 family protein</fullName>
    </submittedName>
</protein>
<dbReference type="Proteomes" id="UP001620262">
    <property type="component" value="Unassembled WGS sequence"/>
</dbReference>
<sequence>MKSREVSHFFLGRVSEHSKYNSFLEERYGFDDDIPLSKFCESQGEVFIDHDFMEIGSRDQESSLETFFKPYSYSEHWLHDVIKTAEEFELLDANVLLFLSKEEIDRPRTVKGDGFELIYMGEFSYPT</sequence>
<dbReference type="InterPro" id="IPR025560">
    <property type="entry name" value="Imm22"/>
</dbReference>
<organism evidence="1 2">
    <name type="scientific">Pseudoalteromonas rhizosphaerae</name>
    <dbReference type="NCBI Taxonomy" id="2518973"/>
    <lineage>
        <taxon>Bacteria</taxon>
        <taxon>Pseudomonadati</taxon>
        <taxon>Pseudomonadota</taxon>
        <taxon>Gammaproteobacteria</taxon>
        <taxon>Alteromonadales</taxon>
        <taxon>Pseudoalteromonadaceae</taxon>
        <taxon>Pseudoalteromonas</taxon>
    </lineage>
</organism>
<dbReference type="RefSeq" id="WP_404676462.1">
    <property type="nucleotide sequence ID" value="NZ_JBJDOT010000046.1"/>
</dbReference>
<dbReference type="EMBL" id="JBJDOT010000046">
    <property type="protein sequence ID" value="MFK3866420.1"/>
    <property type="molecule type" value="Genomic_DNA"/>
</dbReference>
<proteinExistence type="predicted"/>
<comment type="caution">
    <text evidence="1">The sequence shown here is derived from an EMBL/GenBank/DDBJ whole genome shotgun (WGS) entry which is preliminary data.</text>
</comment>